<dbReference type="RefSeq" id="WP_209491511.1">
    <property type="nucleotide sequence ID" value="NZ_JAGGLC010000003.1"/>
</dbReference>
<gene>
    <name evidence="2" type="ORF">J2753_001744</name>
</gene>
<protein>
    <submittedName>
        <fullName evidence="2">Uncharacterized protein</fullName>
    </submittedName>
</protein>
<keyword evidence="1" id="KW-0472">Membrane</keyword>
<proteinExistence type="predicted"/>
<name>A0A8T4GWF7_9EURY</name>
<accession>A0A8T4GWF7</accession>
<feature type="transmembrane region" description="Helical" evidence="1">
    <location>
        <begin position="96"/>
        <end position="118"/>
    </location>
</feature>
<evidence type="ECO:0000313" key="2">
    <source>
        <dbReference type="EMBL" id="MBP1987246.1"/>
    </source>
</evidence>
<comment type="caution">
    <text evidence="2">The sequence shown here is derived from an EMBL/GenBank/DDBJ whole genome shotgun (WGS) entry which is preliminary data.</text>
</comment>
<keyword evidence="1" id="KW-1133">Transmembrane helix</keyword>
<keyword evidence="3" id="KW-1185">Reference proteome</keyword>
<sequence length="127" mass="13407">MRHPTTVLLFIVCVAAVAGAMAASGTAGWLGVDDPSVGVEDQVNQSEGELHDYSASRQGGDTSFIGATISGTDEVISSFVVIFALSDMMVNAGLPVWSAVMLSSPLAWCFGLFIIYMFSGRSEVRPR</sequence>
<dbReference type="EMBL" id="JAGGLC010000003">
    <property type="protein sequence ID" value="MBP1987246.1"/>
    <property type="molecule type" value="Genomic_DNA"/>
</dbReference>
<keyword evidence="1" id="KW-0812">Transmembrane</keyword>
<dbReference type="AlphaFoldDB" id="A0A8T4GWF7"/>
<evidence type="ECO:0000256" key="1">
    <source>
        <dbReference type="SAM" id="Phobius"/>
    </source>
</evidence>
<dbReference type="Proteomes" id="UP000823736">
    <property type="component" value="Unassembled WGS sequence"/>
</dbReference>
<dbReference type="OrthoDB" id="350545at2157"/>
<reference evidence="2" key="1">
    <citation type="submission" date="2021-03" db="EMBL/GenBank/DDBJ databases">
        <title>Genomic Encyclopedia of Type Strains, Phase IV (KMG-IV): sequencing the most valuable type-strain genomes for metagenomic binning, comparative biology and taxonomic classification.</title>
        <authorList>
            <person name="Goeker M."/>
        </authorList>
    </citation>
    <scope>NUCLEOTIDE SEQUENCE</scope>
    <source>
        <strain evidence="2">DSM 26232</strain>
    </source>
</reference>
<organism evidence="2 3">
    <name type="scientific">Halolamina salifodinae</name>
    <dbReference type="NCBI Taxonomy" id="1202767"/>
    <lineage>
        <taxon>Archaea</taxon>
        <taxon>Methanobacteriati</taxon>
        <taxon>Methanobacteriota</taxon>
        <taxon>Stenosarchaea group</taxon>
        <taxon>Halobacteria</taxon>
        <taxon>Halobacteriales</taxon>
        <taxon>Haloferacaceae</taxon>
    </lineage>
</organism>
<evidence type="ECO:0000313" key="3">
    <source>
        <dbReference type="Proteomes" id="UP000823736"/>
    </source>
</evidence>